<dbReference type="GO" id="GO:0006096">
    <property type="term" value="P:glycolytic process"/>
    <property type="evidence" value="ECO:0007669"/>
    <property type="project" value="UniProtKB-KW"/>
</dbReference>
<dbReference type="PIRSF" id="PIRSF000724">
    <property type="entry name" value="Pgk"/>
    <property type="match status" value="1"/>
</dbReference>
<evidence type="ECO:0000256" key="13">
    <source>
        <dbReference type="RuleBase" id="RU000532"/>
    </source>
</evidence>
<dbReference type="STRING" id="1359163.NLO413_0740"/>
<reference evidence="14 15" key="1">
    <citation type="submission" date="2015-02" db="EMBL/GenBank/DDBJ databases">
        <title>Genome Sequencing of Rickettsiales.</title>
        <authorList>
            <person name="Daugherty S.C."/>
            <person name="Su Q."/>
            <person name="Abolude K."/>
            <person name="Beier-Sexton M."/>
            <person name="Carlyon J.A."/>
            <person name="Carter R."/>
            <person name="Day N.P."/>
            <person name="Dumler S.J."/>
            <person name="Dyachenko V."/>
            <person name="Godinez A."/>
            <person name="Kurtti T.J."/>
            <person name="Lichay M."/>
            <person name="Mullins K.E."/>
            <person name="Ott S."/>
            <person name="Pappas-Brown V."/>
            <person name="Paris D.H."/>
            <person name="Patel P."/>
            <person name="Richards A.L."/>
            <person name="Sadzewicz L."/>
            <person name="Sears K."/>
            <person name="Seidman D."/>
            <person name="Sengamalay N."/>
            <person name="Stenos J."/>
            <person name="Tallon L.J."/>
            <person name="Vincent G."/>
            <person name="Fraser C.M."/>
            <person name="Munderloh U."/>
            <person name="Dunning-Hotopp J.C."/>
        </authorList>
    </citation>
    <scope>NUCLEOTIDE SEQUENCE [LARGE SCALE GENOMIC DNA]</scope>
    <source>
        <strain evidence="14 15">RAC413</strain>
    </source>
</reference>
<dbReference type="SUPFAM" id="SSF53748">
    <property type="entry name" value="Phosphoglycerate kinase"/>
    <property type="match status" value="1"/>
</dbReference>
<proteinExistence type="inferred from homology"/>
<feature type="binding site" evidence="11">
    <location>
        <position position="34"/>
    </location>
    <ligand>
        <name>(2R)-3-phosphoglycerate</name>
        <dbReference type="ChEBI" id="CHEBI:58272"/>
    </ligand>
</feature>
<dbReference type="GO" id="GO:0006094">
    <property type="term" value="P:gluconeogenesis"/>
    <property type="evidence" value="ECO:0007669"/>
    <property type="project" value="TreeGrafter"/>
</dbReference>
<evidence type="ECO:0000256" key="3">
    <source>
        <dbReference type="ARBA" id="ARBA00008982"/>
    </source>
</evidence>
<keyword evidence="8 13" id="KW-0418">Kinase</keyword>
<evidence type="ECO:0000256" key="10">
    <source>
        <dbReference type="ARBA" id="ARBA00023152"/>
    </source>
</evidence>
<dbReference type="AlphaFoldDB" id="A0A0F3NNK6"/>
<accession>A0A0F3NNK6</accession>
<evidence type="ECO:0000256" key="12">
    <source>
        <dbReference type="PIRSR" id="PIRSR000724-2"/>
    </source>
</evidence>
<evidence type="ECO:0000256" key="6">
    <source>
        <dbReference type="ARBA" id="ARBA00022679"/>
    </source>
</evidence>
<keyword evidence="9 12" id="KW-0067">ATP-binding</keyword>
<protein>
    <recommendedName>
        <fullName evidence="5 13">Phosphoglycerate kinase</fullName>
        <ecNumber evidence="5 13">2.7.2.3</ecNumber>
    </recommendedName>
</protein>
<dbReference type="GO" id="GO:0043531">
    <property type="term" value="F:ADP binding"/>
    <property type="evidence" value="ECO:0007669"/>
    <property type="project" value="TreeGrafter"/>
</dbReference>
<dbReference type="OrthoDB" id="9808460at2"/>
<evidence type="ECO:0000256" key="2">
    <source>
        <dbReference type="ARBA" id="ARBA00004838"/>
    </source>
</evidence>
<organism evidence="14 15">
    <name type="scientific">Candidatus Neoehrlichia procyonis str. RAC413</name>
    <dbReference type="NCBI Taxonomy" id="1359163"/>
    <lineage>
        <taxon>Bacteria</taxon>
        <taxon>Pseudomonadati</taxon>
        <taxon>Pseudomonadota</taxon>
        <taxon>Alphaproteobacteria</taxon>
        <taxon>Rickettsiales</taxon>
        <taxon>Anaplasmataceae</taxon>
        <taxon>Candidatus Neoehrlichia</taxon>
    </lineage>
</organism>
<dbReference type="GO" id="GO:0005524">
    <property type="term" value="F:ATP binding"/>
    <property type="evidence" value="ECO:0007669"/>
    <property type="project" value="UniProtKB-KW"/>
</dbReference>
<evidence type="ECO:0000313" key="15">
    <source>
        <dbReference type="Proteomes" id="UP000033562"/>
    </source>
</evidence>
<dbReference type="EMBL" id="LANX01000001">
    <property type="protein sequence ID" value="KJV69351.1"/>
    <property type="molecule type" value="Genomic_DNA"/>
</dbReference>
<feature type="binding site" evidence="11">
    <location>
        <position position="113"/>
    </location>
    <ligand>
        <name>(2R)-3-phosphoglycerate</name>
        <dbReference type="ChEBI" id="CHEBI:58272"/>
    </ligand>
</feature>
<keyword evidence="10" id="KW-0324">Glycolysis</keyword>
<keyword evidence="15" id="KW-1185">Reference proteome</keyword>
<dbReference type="PROSITE" id="PS00111">
    <property type="entry name" value="PGLYCERATE_KINASE"/>
    <property type="match status" value="1"/>
</dbReference>
<feature type="binding site" evidence="12">
    <location>
        <begin position="346"/>
        <end position="349"/>
    </location>
    <ligand>
        <name>ATP</name>
        <dbReference type="ChEBI" id="CHEBI:30616"/>
    </ligand>
</feature>
<dbReference type="Pfam" id="PF00162">
    <property type="entry name" value="PGK"/>
    <property type="match status" value="1"/>
</dbReference>
<feature type="binding site" evidence="12">
    <location>
        <position position="317"/>
    </location>
    <ligand>
        <name>ATP</name>
        <dbReference type="ChEBI" id="CHEBI:30616"/>
    </ligand>
</feature>
<evidence type="ECO:0000256" key="8">
    <source>
        <dbReference type="ARBA" id="ARBA00022777"/>
    </source>
</evidence>
<feature type="binding site" evidence="12">
    <location>
        <position position="196"/>
    </location>
    <ligand>
        <name>ATP</name>
        <dbReference type="ChEBI" id="CHEBI:30616"/>
    </ligand>
</feature>
<evidence type="ECO:0000256" key="7">
    <source>
        <dbReference type="ARBA" id="ARBA00022741"/>
    </source>
</evidence>
<comment type="pathway">
    <text evidence="2">Carbohydrate degradation; glycolysis; pyruvate from D-glyceraldehyde 3-phosphate: step 2/5.</text>
</comment>
<dbReference type="PRINTS" id="PR00477">
    <property type="entry name" value="PHGLYCKINASE"/>
</dbReference>
<evidence type="ECO:0000256" key="11">
    <source>
        <dbReference type="PIRSR" id="PIRSR000724-1"/>
    </source>
</evidence>
<dbReference type="PANTHER" id="PTHR11406:SF23">
    <property type="entry name" value="PHOSPHOGLYCERATE KINASE 1, CHLOROPLASTIC-RELATED"/>
    <property type="match status" value="1"/>
</dbReference>
<evidence type="ECO:0000256" key="4">
    <source>
        <dbReference type="ARBA" id="ARBA00011245"/>
    </source>
</evidence>
<comment type="caution">
    <text evidence="14">The sequence shown here is derived from an EMBL/GenBank/DDBJ whole genome shotgun (WGS) entry which is preliminary data.</text>
</comment>
<dbReference type="PATRIC" id="fig|1359163.3.peg.713"/>
<dbReference type="EC" id="2.7.2.3" evidence="5 13"/>
<feature type="binding site" evidence="11">
    <location>
        <position position="146"/>
    </location>
    <ligand>
        <name>(2R)-3-phosphoglycerate</name>
        <dbReference type="ChEBI" id="CHEBI:58272"/>
    </ligand>
</feature>
<feature type="binding site" evidence="11">
    <location>
        <begin position="19"/>
        <end position="21"/>
    </location>
    <ligand>
        <name>substrate</name>
    </ligand>
</feature>
<comment type="catalytic activity">
    <reaction evidence="1 13">
        <text>(2R)-3-phosphoglycerate + ATP = (2R)-3-phospho-glyceroyl phosphate + ADP</text>
        <dbReference type="Rhea" id="RHEA:14801"/>
        <dbReference type="ChEBI" id="CHEBI:30616"/>
        <dbReference type="ChEBI" id="CHEBI:57604"/>
        <dbReference type="ChEBI" id="CHEBI:58272"/>
        <dbReference type="ChEBI" id="CHEBI:456216"/>
        <dbReference type="EC" id="2.7.2.3"/>
    </reaction>
</comment>
<dbReference type="InterPro" id="IPR001576">
    <property type="entry name" value="Phosphoglycerate_kinase"/>
</dbReference>
<name>A0A0F3NNK6_9RICK</name>
<evidence type="ECO:0000256" key="9">
    <source>
        <dbReference type="ARBA" id="ARBA00022840"/>
    </source>
</evidence>
<feature type="binding site" evidence="11">
    <location>
        <begin position="57"/>
        <end position="60"/>
    </location>
    <ligand>
        <name>substrate</name>
    </ligand>
</feature>
<evidence type="ECO:0000313" key="14">
    <source>
        <dbReference type="EMBL" id="KJV69351.1"/>
    </source>
</evidence>
<dbReference type="GO" id="GO:0004618">
    <property type="term" value="F:phosphoglycerate kinase activity"/>
    <property type="evidence" value="ECO:0007669"/>
    <property type="project" value="UniProtKB-EC"/>
</dbReference>
<dbReference type="InterPro" id="IPR015824">
    <property type="entry name" value="Phosphoglycerate_kinase_N"/>
</dbReference>
<comment type="similarity">
    <text evidence="3 13">Belongs to the phosphoglycerate kinase family.</text>
</comment>
<sequence>MRKMQDFDFSNKVVILRADLNVPIVSCVIQDYTRIIRLIPTINYLLQYNAKVIIISHFGRPKTYDEKLSLRFLTDVIGQMCKQDVLFVSENIEVAKNVIYSSEKSIFLLENLRFNRGEEENSDVFARQLSLIADVYVNDAFSCFHRQHASIDAITKFLPSFVGLNFQQEVHYLNKVVSNASKPVAVIVGGSKISTKISMLQNIASKIDFLILGGAIANNFLLMQNINIGKSLYENILHDIPKKVMSIAQQNHCEIILPVDCVTAKNVNSDVSSLKSIDNVEPDDMILDIGDNTLSKIKTILQKCNTILWNGPVGAFEYEKFSRGTFGLVRTLVNLKNENINVIVGGGDSIFAIKLAGFSEEDFTYISTGGGALLHFLSII</sequence>
<dbReference type="Gene3D" id="3.40.50.1260">
    <property type="entry name" value="Phosphoglycerate kinase, N-terminal domain"/>
    <property type="match status" value="2"/>
</dbReference>
<dbReference type="InterPro" id="IPR015911">
    <property type="entry name" value="Phosphoglycerate_kinase_CS"/>
</dbReference>
<dbReference type="GO" id="GO:0005829">
    <property type="term" value="C:cytosol"/>
    <property type="evidence" value="ECO:0007669"/>
    <property type="project" value="TreeGrafter"/>
</dbReference>
<dbReference type="FunFam" id="3.40.50.1260:FF:000031">
    <property type="entry name" value="Phosphoglycerate kinase 1"/>
    <property type="match status" value="1"/>
</dbReference>
<gene>
    <name evidence="14" type="ORF">NLO413_0740</name>
</gene>
<evidence type="ECO:0000256" key="5">
    <source>
        <dbReference type="ARBA" id="ARBA00013061"/>
    </source>
</evidence>
<evidence type="ECO:0000256" key="1">
    <source>
        <dbReference type="ARBA" id="ARBA00000642"/>
    </source>
</evidence>
<comment type="subunit">
    <text evidence="4">Monomer.</text>
</comment>
<dbReference type="PANTHER" id="PTHR11406">
    <property type="entry name" value="PHOSPHOGLYCERATE KINASE"/>
    <property type="match status" value="1"/>
</dbReference>
<keyword evidence="7" id="KW-0547">Nucleotide-binding</keyword>
<keyword evidence="6 13" id="KW-0808">Transferase</keyword>
<dbReference type="InterPro" id="IPR036043">
    <property type="entry name" value="Phosphoglycerate_kinase_sf"/>
</dbReference>
<dbReference type="Proteomes" id="UP000033562">
    <property type="component" value="Unassembled WGS sequence"/>
</dbReference>